<organism evidence="1 2">
    <name type="scientific">Romanomermis culicivorax</name>
    <name type="common">Nematode worm</name>
    <dbReference type="NCBI Taxonomy" id="13658"/>
    <lineage>
        <taxon>Eukaryota</taxon>
        <taxon>Metazoa</taxon>
        <taxon>Ecdysozoa</taxon>
        <taxon>Nematoda</taxon>
        <taxon>Enoplea</taxon>
        <taxon>Dorylaimia</taxon>
        <taxon>Mermithida</taxon>
        <taxon>Mermithoidea</taxon>
        <taxon>Mermithidae</taxon>
        <taxon>Romanomermis</taxon>
    </lineage>
</organism>
<reference evidence="2" key="1">
    <citation type="submission" date="2022-11" db="UniProtKB">
        <authorList>
            <consortium name="WormBaseParasite"/>
        </authorList>
    </citation>
    <scope>IDENTIFICATION</scope>
</reference>
<evidence type="ECO:0000313" key="1">
    <source>
        <dbReference type="Proteomes" id="UP000887565"/>
    </source>
</evidence>
<dbReference type="AlphaFoldDB" id="A0A915J7Y5"/>
<dbReference type="Proteomes" id="UP000887565">
    <property type="component" value="Unplaced"/>
</dbReference>
<dbReference type="WBParaSite" id="nRc.2.0.1.t21849-RA">
    <property type="protein sequence ID" value="nRc.2.0.1.t21849-RA"/>
    <property type="gene ID" value="nRc.2.0.1.g21849"/>
</dbReference>
<name>A0A915J7Y5_ROMCU</name>
<keyword evidence="1" id="KW-1185">Reference proteome</keyword>
<protein>
    <submittedName>
        <fullName evidence="2">Transposase</fullName>
    </submittedName>
</protein>
<sequence>VQIIVKKTRTLRGKQILRQAQEREESRQNVLILDQPTKWSSTYNMIESVATSGCILYIIQPMHQQSAIRGCHG</sequence>
<proteinExistence type="predicted"/>
<evidence type="ECO:0000313" key="2">
    <source>
        <dbReference type="WBParaSite" id="nRc.2.0.1.t21849-RA"/>
    </source>
</evidence>
<accession>A0A915J7Y5</accession>